<dbReference type="AlphaFoldDB" id="A0A7J2U3Z8"/>
<protein>
    <submittedName>
        <fullName evidence="2">Uncharacterized protein</fullName>
    </submittedName>
</protein>
<sequence>MSTYPDTHKYFLTILLWALILEIIVMAYYASKEDLGFYFQLTAFITLITALGIWATISRIRKEIKEGL</sequence>
<proteinExistence type="predicted"/>
<comment type="caution">
    <text evidence="2">The sequence shown here is derived from an EMBL/GenBank/DDBJ whole genome shotgun (WGS) entry which is preliminary data.</text>
</comment>
<feature type="transmembrane region" description="Helical" evidence="1">
    <location>
        <begin position="12"/>
        <end position="31"/>
    </location>
</feature>
<name>A0A7J2U3Z8_9CREN</name>
<keyword evidence="1" id="KW-0812">Transmembrane</keyword>
<accession>A0A7J2U3Z8</accession>
<feature type="transmembrane region" description="Helical" evidence="1">
    <location>
        <begin position="37"/>
        <end position="57"/>
    </location>
</feature>
<organism evidence="2">
    <name type="scientific">Ignisphaera aggregans</name>
    <dbReference type="NCBI Taxonomy" id="334771"/>
    <lineage>
        <taxon>Archaea</taxon>
        <taxon>Thermoproteota</taxon>
        <taxon>Thermoprotei</taxon>
        <taxon>Desulfurococcales</taxon>
        <taxon>Desulfurococcaceae</taxon>
        <taxon>Ignisphaera</taxon>
    </lineage>
</organism>
<evidence type="ECO:0000313" key="2">
    <source>
        <dbReference type="EMBL" id="HEM66912.1"/>
    </source>
</evidence>
<gene>
    <name evidence="2" type="ORF">ENO26_04995</name>
</gene>
<evidence type="ECO:0000256" key="1">
    <source>
        <dbReference type="SAM" id="Phobius"/>
    </source>
</evidence>
<keyword evidence="1" id="KW-0472">Membrane</keyword>
<dbReference type="EMBL" id="DSEU01000038">
    <property type="protein sequence ID" value="HEM66912.1"/>
    <property type="molecule type" value="Genomic_DNA"/>
</dbReference>
<keyword evidence="1" id="KW-1133">Transmembrane helix</keyword>
<reference evidence="2" key="1">
    <citation type="journal article" date="2020" name="mSystems">
        <title>Genome- and Community-Level Interaction Insights into Carbon Utilization and Element Cycling Functions of Hydrothermarchaeota in Hydrothermal Sediment.</title>
        <authorList>
            <person name="Zhou Z."/>
            <person name="Liu Y."/>
            <person name="Xu W."/>
            <person name="Pan J."/>
            <person name="Luo Z.H."/>
            <person name="Li M."/>
        </authorList>
    </citation>
    <scope>NUCLEOTIDE SEQUENCE [LARGE SCALE GENOMIC DNA]</scope>
    <source>
        <strain evidence="2">SpSt-125</strain>
    </source>
</reference>